<comment type="caution">
    <text evidence="6">The sequence shown here is derived from an EMBL/GenBank/DDBJ whole genome shotgun (WGS) entry which is preliminary data.</text>
</comment>
<evidence type="ECO:0000259" key="5">
    <source>
        <dbReference type="PROSITE" id="PS50966"/>
    </source>
</evidence>
<dbReference type="InterPro" id="IPR007527">
    <property type="entry name" value="Znf_SWIM"/>
</dbReference>
<evidence type="ECO:0000256" key="2">
    <source>
        <dbReference type="PROSITE-ProRule" id="PRU00175"/>
    </source>
</evidence>
<keyword evidence="2" id="KW-0862">Zinc</keyword>
<dbReference type="PANTHER" id="PTHR21540">
    <property type="entry name" value="RING FINGER AND SWIM DOMAIN-CONTAINING PROTEIN 2"/>
    <property type="match status" value="1"/>
</dbReference>
<dbReference type="InterPro" id="IPR013083">
    <property type="entry name" value="Znf_RING/FYVE/PHD"/>
</dbReference>
<dbReference type="InterPro" id="IPR036361">
    <property type="entry name" value="SAP_dom_sf"/>
</dbReference>
<dbReference type="PANTHER" id="PTHR21540:SF0">
    <property type="entry name" value="PHD FAMILY PROTEIN"/>
    <property type="match status" value="1"/>
</dbReference>
<keyword evidence="2" id="KW-0479">Metal-binding</keyword>
<proteinExistence type="predicted"/>
<evidence type="ECO:0000256" key="1">
    <source>
        <dbReference type="ARBA" id="ARBA00015551"/>
    </source>
</evidence>
<reference evidence="6" key="1">
    <citation type="submission" date="2020-10" db="EMBL/GenBank/DDBJ databases">
        <authorList>
            <person name="Kusch S."/>
        </authorList>
    </citation>
    <scope>NUCLEOTIDE SEQUENCE</scope>
    <source>
        <strain evidence="6">SwB9</strain>
    </source>
</reference>
<keyword evidence="7" id="KW-1185">Reference proteome</keyword>
<accession>A0A8H2W388</accession>
<dbReference type="SUPFAM" id="SSF57850">
    <property type="entry name" value="RING/U-box"/>
    <property type="match status" value="1"/>
</dbReference>
<dbReference type="EMBL" id="CAJHIA010000033">
    <property type="protein sequence ID" value="CAD6449269.1"/>
    <property type="molecule type" value="Genomic_DNA"/>
</dbReference>
<dbReference type="OrthoDB" id="2122982at2759"/>
<organism evidence="6 7">
    <name type="scientific">Sclerotinia trifoliorum</name>
    <dbReference type="NCBI Taxonomy" id="28548"/>
    <lineage>
        <taxon>Eukaryota</taxon>
        <taxon>Fungi</taxon>
        <taxon>Dikarya</taxon>
        <taxon>Ascomycota</taxon>
        <taxon>Pezizomycotina</taxon>
        <taxon>Leotiomycetes</taxon>
        <taxon>Helotiales</taxon>
        <taxon>Sclerotiniaceae</taxon>
        <taxon>Sclerotinia</taxon>
    </lineage>
</organism>
<dbReference type="InterPro" id="IPR003034">
    <property type="entry name" value="SAP_dom"/>
</dbReference>
<evidence type="ECO:0000259" key="4">
    <source>
        <dbReference type="PROSITE" id="PS50089"/>
    </source>
</evidence>
<name>A0A8H2W388_9HELO</name>
<dbReference type="Gene3D" id="1.10.720.30">
    <property type="entry name" value="SAP domain"/>
    <property type="match status" value="1"/>
</dbReference>
<gene>
    <name evidence="6" type="ORF">SCLTRI_LOCUS9063</name>
</gene>
<evidence type="ECO:0000313" key="7">
    <source>
        <dbReference type="Proteomes" id="UP000624404"/>
    </source>
</evidence>
<dbReference type="PROSITE" id="PS50966">
    <property type="entry name" value="ZF_SWIM"/>
    <property type="match status" value="1"/>
</dbReference>
<keyword evidence="2" id="KW-0863">Zinc-finger</keyword>
<dbReference type="PROSITE" id="PS50089">
    <property type="entry name" value="ZF_RING_2"/>
    <property type="match status" value="1"/>
</dbReference>
<evidence type="ECO:0000256" key="3">
    <source>
        <dbReference type="SAM" id="MobiDB-lite"/>
    </source>
</evidence>
<feature type="region of interest" description="Disordered" evidence="3">
    <location>
        <begin position="124"/>
        <end position="153"/>
    </location>
</feature>
<dbReference type="Gene3D" id="3.30.40.10">
    <property type="entry name" value="Zinc/RING finger domain, C3HC4 (zinc finger)"/>
    <property type="match status" value="1"/>
</dbReference>
<dbReference type="GO" id="GO:0008270">
    <property type="term" value="F:zinc ion binding"/>
    <property type="evidence" value="ECO:0007669"/>
    <property type="project" value="UniProtKB-KW"/>
</dbReference>
<dbReference type="Pfam" id="PF02037">
    <property type="entry name" value="SAP"/>
    <property type="match status" value="1"/>
</dbReference>
<protein>
    <recommendedName>
        <fullName evidence="1">Postreplication repair E3 ubiquitin-protein ligase RAD18</fullName>
    </recommendedName>
</protein>
<evidence type="ECO:0000313" key="6">
    <source>
        <dbReference type="EMBL" id="CAD6449269.1"/>
    </source>
</evidence>
<dbReference type="GO" id="GO:0061630">
    <property type="term" value="F:ubiquitin protein ligase activity"/>
    <property type="evidence" value="ECO:0007669"/>
    <property type="project" value="InterPro"/>
</dbReference>
<feature type="domain" description="SWIM-type" evidence="5">
    <location>
        <begin position="231"/>
        <end position="264"/>
    </location>
</feature>
<sequence>MIFHRKSSFSLISYSFSSSHLHVLIPIPRSHHSLFHPTTIISPPYIIPSIIKPFHQLIMPRLKRPIERDENVEAIDWSQCLVTQLKAELERRQLPKTGKKADLIARLRASGDGTLITEPDAPIIPNLSVEAGPSTTSDAPPKKKRAKREKSPDVVIEGQLASEVIIYQNIDTRTGERRERDFIPEPDAKFKDKVKRIRKERMFMLNRQRVVDAKGREREDFDIAGSTGNIYQTKIGRSPSCTCMDARTRGQKCKHINYALIIIYKAPMHLCYQQAFLSHELEYIWSNAPVTRAPDGHDHNEPEDETIYNGKRKPIESECPICVFEMDPATEEIVWCKAACGQNFHKDCFTQWKASRRGGLVTCVYCRTPWQEDDVAPRPVPGSLAALKDTAPKVGSYKNIGHMGMYSEAAAEE</sequence>
<dbReference type="InterPro" id="IPR039903">
    <property type="entry name" value="Zswim2"/>
</dbReference>
<feature type="domain" description="RING-type" evidence="4">
    <location>
        <begin position="319"/>
        <end position="367"/>
    </location>
</feature>
<dbReference type="InterPro" id="IPR001841">
    <property type="entry name" value="Znf_RING"/>
</dbReference>
<dbReference type="Proteomes" id="UP000624404">
    <property type="component" value="Unassembled WGS sequence"/>
</dbReference>
<dbReference type="SUPFAM" id="SSF68906">
    <property type="entry name" value="SAP domain"/>
    <property type="match status" value="1"/>
</dbReference>
<dbReference type="AlphaFoldDB" id="A0A8H2W388"/>